<evidence type="ECO:0000259" key="5">
    <source>
        <dbReference type="Pfam" id="PF24394"/>
    </source>
</evidence>
<evidence type="ECO:0008006" key="8">
    <source>
        <dbReference type="Google" id="ProtNLM"/>
    </source>
</evidence>
<feature type="transmembrane region" description="Helical" evidence="2">
    <location>
        <begin position="507"/>
        <end position="528"/>
    </location>
</feature>
<feature type="transmembrane region" description="Helical" evidence="2">
    <location>
        <begin position="548"/>
        <end position="569"/>
    </location>
</feature>
<dbReference type="Pfam" id="PF24394">
    <property type="entry name" value="TMEM62_C"/>
    <property type="match status" value="2"/>
</dbReference>
<feature type="transmembrane region" description="Helical" evidence="2">
    <location>
        <begin position="467"/>
        <end position="486"/>
    </location>
</feature>
<feature type="signal peptide" evidence="3">
    <location>
        <begin position="1"/>
        <end position="21"/>
    </location>
</feature>
<feature type="transmembrane region" description="Helical" evidence="2">
    <location>
        <begin position="647"/>
        <end position="666"/>
    </location>
</feature>
<dbReference type="SUPFAM" id="SSF56300">
    <property type="entry name" value="Metallo-dependent phosphatases"/>
    <property type="match status" value="1"/>
</dbReference>
<accession>A0A5C7GVP8</accession>
<dbReference type="PANTHER" id="PTHR14795">
    <property type="entry name" value="HELICASE RELATED"/>
    <property type="match status" value="1"/>
</dbReference>
<name>A0A5C7GVP8_9ROSI</name>
<evidence type="ECO:0000313" key="6">
    <source>
        <dbReference type="EMBL" id="TXG48874.1"/>
    </source>
</evidence>
<evidence type="ECO:0000256" key="1">
    <source>
        <dbReference type="SAM" id="MobiDB-lite"/>
    </source>
</evidence>
<evidence type="ECO:0000313" key="7">
    <source>
        <dbReference type="Proteomes" id="UP000323000"/>
    </source>
</evidence>
<dbReference type="OrthoDB" id="27234at2759"/>
<dbReference type="Pfam" id="PF24384">
    <property type="entry name" value="Ig_TMM62"/>
    <property type="match status" value="1"/>
</dbReference>
<feature type="chain" id="PRO_5022677889" description="Calcineurin-like phosphoesterase domain-containing protein" evidence="3">
    <location>
        <begin position="22"/>
        <end position="671"/>
    </location>
</feature>
<comment type="caution">
    <text evidence="6">The sequence shown here is derived from an EMBL/GenBank/DDBJ whole genome shotgun (WGS) entry which is preliminary data.</text>
</comment>
<reference evidence="7" key="1">
    <citation type="journal article" date="2019" name="Gigascience">
        <title>De novo genome assembly of the endangered Acer yangbiense, a plant species with extremely small populations endemic to Yunnan Province, China.</title>
        <authorList>
            <person name="Yang J."/>
            <person name="Wariss H.M."/>
            <person name="Tao L."/>
            <person name="Zhang R."/>
            <person name="Yun Q."/>
            <person name="Hollingsworth P."/>
            <person name="Dao Z."/>
            <person name="Luo G."/>
            <person name="Guo H."/>
            <person name="Ma Y."/>
            <person name="Sun W."/>
        </authorList>
    </citation>
    <scope>NUCLEOTIDE SEQUENCE [LARGE SCALE GENOMIC DNA]</scope>
    <source>
        <strain evidence="7">cv. Malutang</strain>
    </source>
</reference>
<dbReference type="EMBL" id="VAHF01000012">
    <property type="protein sequence ID" value="TXG48874.1"/>
    <property type="molecule type" value="Genomic_DNA"/>
</dbReference>
<dbReference type="PANTHER" id="PTHR14795:SF0">
    <property type="entry name" value="TRANSMEMBRANE PROTEIN 62"/>
    <property type="match status" value="1"/>
</dbReference>
<dbReference type="InterPro" id="IPR056230">
    <property type="entry name" value="TMEM62_C"/>
</dbReference>
<dbReference type="Proteomes" id="UP000323000">
    <property type="component" value="Chromosome 12"/>
</dbReference>
<dbReference type="InterPro" id="IPR029052">
    <property type="entry name" value="Metallo-depent_PP-like"/>
</dbReference>
<keyword evidence="2" id="KW-1133">Transmembrane helix</keyword>
<protein>
    <recommendedName>
        <fullName evidence="8">Calcineurin-like phosphoesterase domain-containing protein</fullName>
    </recommendedName>
</protein>
<gene>
    <name evidence="6" type="ORF">EZV62_024749</name>
</gene>
<feature type="compositionally biased region" description="Polar residues" evidence="1">
    <location>
        <begin position="26"/>
        <end position="36"/>
    </location>
</feature>
<evidence type="ECO:0000259" key="4">
    <source>
        <dbReference type="Pfam" id="PF24384"/>
    </source>
</evidence>
<sequence length="671" mass="76806">MNTYFIFLLVCFTTLTFHGTATTHQQQQKGSLSFSKEANHGDGGKGGVIGVEGGPESVVWVVQLSDLHFSVHHPDRALDFKRLVGPALSMINPSLVLITDGKSKDLLTMKQNEEEWVEYEKVMGDVITRSQLDKSIFYDLRGNHDNFGVPNVGGSLDFFSKYSINGKLGRRGNVNSITIETAEWKHLFVGFDSTMSVGLRGPTNLFGHPTNELLTEMTQNLSSYSGRSLKDIFLKHSLSAYLCGHLHTRFGTNLKRHHHLSGHVLSSEKFFQLNMNQMPFESAKNCSFGAPPMEDFWEWEMGDWRKSRAMRIVAIDRGHVSYVDLNFKSGAKKTIILPTFPLDSRFMSSSSSRLKYEYQYMVPRSYETIRAARVYDSRPGHLDMVMEALMRKHSDKSSRGDLYLAPWNYGAFEDPSPDRFWLQIEATDVMGRSTMTELRPFSVNGRSAKYSWTWKEFFVMGVQWATLYYPILWSALYFLFFILLVPKALLVFSKKQYTYKNFITKKGIIDVFTDGGNIGYMTYMGWVVKTFDNKDTHEYIGSPDVMVVVLPHLVFMVLPATLLCGALAAERAVHKEHVLSLSGKKEDDYSRKNDRSLSHDYRGSRRVKFCLGVRWIRKILLVVCLALCWKHFMNCRVLIKAYEMNPLIHFPVYSFFVPLLLAYAAYKTARP</sequence>
<organism evidence="6 7">
    <name type="scientific">Acer yangbiense</name>
    <dbReference type="NCBI Taxonomy" id="1000413"/>
    <lineage>
        <taxon>Eukaryota</taxon>
        <taxon>Viridiplantae</taxon>
        <taxon>Streptophyta</taxon>
        <taxon>Embryophyta</taxon>
        <taxon>Tracheophyta</taxon>
        <taxon>Spermatophyta</taxon>
        <taxon>Magnoliopsida</taxon>
        <taxon>eudicotyledons</taxon>
        <taxon>Gunneridae</taxon>
        <taxon>Pentapetalae</taxon>
        <taxon>rosids</taxon>
        <taxon>malvids</taxon>
        <taxon>Sapindales</taxon>
        <taxon>Sapindaceae</taxon>
        <taxon>Hippocastanoideae</taxon>
        <taxon>Acereae</taxon>
        <taxon>Acer</taxon>
    </lineage>
</organism>
<evidence type="ECO:0000256" key="2">
    <source>
        <dbReference type="SAM" id="Phobius"/>
    </source>
</evidence>
<proteinExistence type="predicted"/>
<evidence type="ECO:0000256" key="3">
    <source>
        <dbReference type="SAM" id="SignalP"/>
    </source>
</evidence>
<dbReference type="AlphaFoldDB" id="A0A5C7GVP8"/>
<keyword evidence="2" id="KW-0812">Transmembrane</keyword>
<feature type="transmembrane region" description="Helical" evidence="2">
    <location>
        <begin position="615"/>
        <end position="632"/>
    </location>
</feature>
<keyword evidence="2" id="KW-0472">Membrane</keyword>
<feature type="region of interest" description="Disordered" evidence="1">
    <location>
        <begin position="26"/>
        <end position="47"/>
    </location>
</feature>
<feature type="domain" description="TMEM62 C-terminal" evidence="5">
    <location>
        <begin position="469"/>
        <end position="506"/>
    </location>
</feature>
<keyword evidence="7" id="KW-1185">Reference proteome</keyword>
<dbReference type="InterPro" id="IPR056229">
    <property type="entry name" value="Ig_TMM62"/>
</dbReference>
<keyword evidence="3" id="KW-0732">Signal</keyword>
<feature type="domain" description="TMEM62 Ig-like" evidence="4">
    <location>
        <begin position="331"/>
        <end position="446"/>
    </location>
</feature>
<feature type="domain" description="TMEM62 C-terminal" evidence="5">
    <location>
        <begin position="510"/>
        <end position="651"/>
    </location>
</feature>